<dbReference type="AlphaFoldDB" id="A0A371FDR9"/>
<dbReference type="Proteomes" id="UP000257109">
    <property type="component" value="Unassembled WGS sequence"/>
</dbReference>
<evidence type="ECO:0000313" key="1">
    <source>
        <dbReference type="EMBL" id="RDX76451.1"/>
    </source>
</evidence>
<keyword evidence="2" id="KW-1185">Reference proteome</keyword>
<name>A0A371FDR9_MUCPR</name>
<accession>A0A371FDR9</accession>
<comment type="caution">
    <text evidence="1">The sequence shown here is derived from an EMBL/GenBank/DDBJ whole genome shotgun (WGS) entry which is preliminary data.</text>
</comment>
<evidence type="ECO:0000313" key="2">
    <source>
        <dbReference type="Proteomes" id="UP000257109"/>
    </source>
</evidence>
<dbReference type="EMBL" id="QJKJ01009506">
    <property type="protein sequence ID" value="RDX76451.1"/>
    <property type="molecule type" value="Genomic_DNA"/>
</dbReference>
<gene>
    <name evidence="1" type="ORF">CR513_43562</name>
</gene>
<reference evidence="1" key="1">
    <citation type="submission" date="2018-05" db="EMBL/GenBank/DDBJ databases">
        <title>Draft genome of Mucuna pruriens seed.</title>
        <authorList>
            <person name="Nnadi N.E."/>
            <person name="Vos R."/>
            <person name="Hasami M.H."/>
            <person name="Devisetty U.K."/>
            <person name="Aguiy J.C."/>
        </authorList>
    </citation>
    <scope>NUCLEOTIDE SEQUENCE [LARGE SCALE GENOMIC DNA]</scope>
    <source>
        <strain evidence="1">JCA_2017</strain>
    </source>
</reference>
<proteinExistence type="predicted"/>
<sequence>MNCTSFIRKGPIQQVVIISQGYLTRASMLESNGATMTRFLHGINRDIQDIVELYHYAIMDD</sequence>
<feature type="non-terminal residue" evidence="1">
    <location>
        <position position="1"/>
    </location>
</feature>
<dbReference type="OrthoDB" id="1731207at2759"/>
<protein>
    <submittedName>
        <fullName evidence="1">Uncharacterized protein</fullName>
    </submittedName>
</protein>
<organism evidence="1 2">
    <name type="scientific">Mucuna pruriens</name>
    <name type="common">Velvet bean</name>
    <name type="synonym">Dolichos pruriens</name>
    <dbReference type="NCBI Taxonomy" id="157652"/>
    <lineage>
        <taxon>Eukaryota</taxon>
        <taxon>Viridiplantae</taxon>
        <taxon>Streptophyta</taxon>
        <taxon>Embryophyta</taxon>
        <taxon>Tracheophyta</taxon>
        <taxon>Spermatophyta</taxon>
        <taxon>Magnoliopsida</taxon>
        <taxon>eudicotyledons</taxon>
        <taxon>Gunneridae</taxon>
        <taxon>Pentapetalae</taxon>
        <taxon>rosids</taxon>
        <taxon>fabids</taxon>
        <taxon>Fabales</taxon>
        <taxon>Fabaceae</taxon>
        <taxon>Papilionoideae</taxon>
        <taxon>50 kb inversion clade</taxon>
        <taxon>NPAAA clade</taxon>
        <taxon>indigoferoid/millettioid clade</taxon>
        <taxon>Phaseoleae</taxon>
        <taxon>Mucuna</taxon>
    </lineage>
</organism>